<keyword evidence="1" id="KW-0442">Lipid degradation</keyword>
<dbReference type="Gene3D" id="2.60.40.150">
    <property type="entry name" value="C2 domain"/>
    <property type="match status" value="1"/>
</dbReference>
<dbReference type="PANTHER" id="PTHR10336:SF82">
    <property type="entry name" value="PHOSPHOINOSITIDE PHOSPHOLIPASE C"/>
    <property type="match status" value="1"/>
</dbReference>
<dbReference type="InterPro" id="IPR035892">
    <property type="entry name" value="C2_domain_sf"/>
</dbReference>
<feature type="region of interest" description="Disordered" evidence="2">
    <location>
        <begin position="404"/>
        <end position="434"/>
    </location>
</feature>
<dbReference type="InterPro" id="IPR000909">
    <property type="entry name" value="PLipase_C_PInositol-sp_X_dom"/>
</dbReference>
<evidence type="ECO:0000256" key="2">
    <source>
        <dbReference type="SAM" id="MobiDB-lite"/>
    </source>
</evidence>
<comment type="catalytic activity">
    <reaction evidence="1">
        <text>a 1,2-diacyl-sn-glycero-3-phospho-(1D-myo-inositol-4,5-bisphosphate) + H2O = 1D-myo-inositol 1,4,5-trisphosphate + a 1,2-diacyl-sn-glycerol + H(+)</text>
        <dbReference type="Rhea" id="RHEA:33179"/>
        <dbReference type="ChEBI" id="CHEBI:15377"/>
        <dbReference type="ChEBI" id="CHEBI:15378"/>
        <dbReference type="ChEBI" id="CHEBI:17815"/>
        <dbReference type="ChEBI" id="CHEBI:58456"/>
        <dbReference type="ChEBI" id="CHEBI:203600"/>
        <dbReference type="EC" id="3.1.4.11"/>
    </reaction>
</comment>
<dbReference type="SMART" id="SM00149">
    <property type="entry name" value="PLCYc"/>
    <property type="match status" value="1"/>
</dbReference>
<dbReference type="InterPro" id="IPR017946">
    <property type="entry name" value="PLC-like_Pdiesterase_TIM-brl"/>
</dbReference>
<dbReference type="EC" id="3.1.4.11" evidence="1"/>
<feature type="region of interest" description="Disordered" evidence="2">
    <location>
        <begin position="230"/>
        <end position="292"/>
    </location>
</feature>
<sequence length="720" mass="81127">MSLLCGLIRRHRRRTPKSEKPRRAHTISIFDTEIGALKTMIKSVTIFGPGQLHRRGSNFTDYDSLMKDHGMSREMLDFLTNLYDKLRGGEPELSREKFTRFLKEDQGETSVVLDRERYNHGEFLLALARDYNWDIHKKLSEKDCSKPITNYFINSSHNTYLEGNQLASRSTPDAYKNVLLRGCRCIEIDVWNGDTSTPDGLDHGRAINGSYLPYAAAAVRDTVGDTVESARNYLGSPKPNHSRSTSAHSRTIADDASRKSSLQFGPNPHESFEPLEQSRSVTPRPRNLIPKDEPIVTHGWTLTTPCGFREVCETIRDYAFVENDLPIIISLEVHADLNQQEIMVRIMKEVWGDMLIQEPQEGCDPKFRVPKLEDLRKKILIKVKRAAVKICAPQDAVTMPVVLPAADDDGTSEDEQPELKLSASSPPQAPPMQDNNMKVPICKNLGDLAVYTRSQRFESLSTPEARRPTHIFSISENRILDLHEKDPSDVFLHNKSYFMRAFPAGRRIDSSNPNPSLFWHKGVQMVAMNWQNMDEGMMLNEAMFADEKGWVLKPDSYLSGNKATSSVDDVVSNTLSLTITALAGRNIPVGEDDEDNSRSGSTIRPLIKAELHIGETEKDGEASYKQRTEAARTANPTFGPNGAQLHFLNIPRVVEELSFIRLKIEDDSRTVGSPCLAWACIRLDRLQLGYRFIKLLDMRGQPVPGGRLLVKITKQLQPTS</sequence>
<dbReference type="Gene3D" id="3.20.20.190">
    <property type="entry name" value="Phosphatidylinositol (PI) phosphodiesterase"/>
    <property type="match status" value="2"/>
</dbReference>
<feature type="compositionally biased region" description="Acidic residues" evidence="2">
    <location>
        <begin position="406"/>
        <end position="416"/>
    </location>
</feature>
<dbReference type="PANTHER" id="PTHR10336">
    <property type="entry name" value="PHOSPHOINOSITIDE-SPECIFIC PHOSPHOLIPASE C FAMILY PROTEIN"/>
    <property type="match status" value="1"/>
</dbReference>
<dbReference type="Proteomes" id="UP001338125">
    <property type="component" value="Unassembled WGS sequence"/>
</dbReference>
<dbReference type="InterPro" id="IPR001711">
    <property type="entry name" value="PLipase_C_Pinositol-sp_Y"/>
</dbReference>
<evidence type="ECO:0000313" key="4">
    <source>
        <dbReference type="EMBL" id="KAK5991025.1"/>
    </source>
</evidence>
<feature type="domain" description="PI-PLC Y-box" evidence="3">
    <location>
        <begin position="445"/>
        <end position="555"/>
    </location>
</feature>
<dbReference type="Pfam" id="PF00387">
    <property type="entry name" value="PI-PLC-Y"/>
    <property type="match status" value="1"/>
</dbReference>
<protein>
    <recommendedName>
        <fullName evidence="1">Phosphoinositide phospholipase C</fullName>
        <ecNumber evidence="1">3.1.4.11</ecNumber>
    </recommendedName>
</protein>
<dbReference type="PROSITE" id="PS50008">
    <property type="entry name" value="PIPLC_Y_DOMAIN"/>
    <property type="match status" value="1"/>
</dbReference>
<evidence type="ECO:0000313" key="5">
    <source>
        <dbReference type="Proteomes" id="UP001338125"/>
    </source>
</evidence>
<keyword evidence="1" id="KW-0378">Hydrolase</keyword>
<dbReference type="Pfam" id="PF00388">
    <property type="entry name" value="PI-PLC-X"/>
    <property type="match status" value="1"/>
</dbReference>
<dbReference type="InterPro" id="IPR001192">
    <property type="entry name" value="PI-PLC_fam"/>
</dbReference>
<evidence type="ECO:0000259" key="3">
    <source>
        <dbReference type="PROSITE" id="PS50008"/>
    </source>
</evidence>
<dbReference type="SUPFAM" id="SSF51695">
    <property type="entry name" value="PLC-like phosphodiesterases"/>
    <property type="match status" value="1"/>
</dbReference>
<dbReference type="PRINTS" id="PR00390">
    <property type="entry name" value="PHPHLIPASEC"/>
</dbReference>
<keyword evidence="5" id="KW-1185">Reference proteome</keyword>
<dbReference type="SMART" id="SM00148">
    <property type="entry name" value="PLCXc"/>
    <property type="match status" value="1"/>
</dbReference>
<evidence type="ECO:0000256" key="1">
    <source>
        <dbReference type="RuleBase" id="RU361133"/>
    </source>
</evidence>
<dbReference type="SUPFAM" id="SSF49562">
    <property type="entry name" value="C2 domain (Calcium/lipid-binding domain, CaLB)"/>
    <property type="match status" value="1"/>
</dbReference>
<organism evidence="4 5">
    <name type="scientific">Cladobotryum mycophilum</name>
    <dbReference type="NCBI Taxonomy" id="491253"/>
    <lineage>
        <taxon>Eukaryota</taxon>
        <taxon>Fungi</taxon>
        <taxon>Dikarya</taxon>
        <taxon>Ascomycota</taxon>
        <taxon>Pezizomycotina</taxon>
        <taxon>Sordariomycetes</taxon>
        <taxon>Hypocreomycetidae</taxon>
        <taxon>Hypocreales</taxon>
        <taxon>Hypocreaceae</taxon>
        <taxon>Cladobotryum</taxon>
    </lineage>
</organism>
<gene>
    <name evidence="4" type="ORF">PT974_09301</name>
</gene>
<comment type="caution">
    <text evidence="4">The sequence shown here is derived from an EMBL/GenBank/DDBJ whole genome shotgun (WGS) entry which is preliminary data.</text>
</comment>
<dbReference type="CDD" id="cd00275">
    <property type="entry name" value="C2_PLC_like"/>
    <property type="match status" value="1"/>
</dbReference>
<reference evidence="4 5" key="1">
    <citation type="submission" date="2024-01" db="EMBL/GenBank/DDBJ databases">
        <title>Complete genome of Cladobotryum mycophilum ATHUM6906.</title>
        <authorList>
            <person name="Christinaki A.C."/>
            <person name="Myridakis A.I."/>
            <person name="Kouvelis V.N."/>
        </authorList>
    </citation>
    <scope>NUCLEOTIDE SEQUENCE [LARGE SCALE GENOMIC DNA]</scope>
    <source>
        <strain evidence="4 5">ATHUM6906</strain>
    </source>
</reference>
<name>A0ABR0SH23_9HYPO</name>
<proteinExistence type="predicted"/>
<accession>A0ABR0SH23</accession>
<dbReference type="PROSITE" id="PS50007">
    <property type="entry name" value="PIPLC_X_DOMAIN"/>
    <property type="match status" value="1"/>
</dbReference>
<dbReference type="CDD" id="cd08598">
    <property type="entry name" value="PI-PLC1c_yeast"/>
    <property type="match status" value="1"/>
</dbReference>
<keyword evidence="1" id="KW-0443">Lipid metabolism</keyword>
<dbReference type="EMBL" id="JAVFKD010000014">
    <property type="protein sequence ID" value="KAK5991025.1"/>
    <property type="molecule type" value="Genomic_DNA"/>
</dbReference>